<keyword evidence="1" id="KW-1133">Transmembrane helix</keyword>
<dbReference type="STRING" id="390242.SAMN04488024_105106"/>
<accession>A0A1G6TS02</accession>
<feature type="transmembrane region" description="Helical" evidence="1">
    <location>
        <begin position="76"/>
        <end position="96"/>
    </location>
</feature>
<organism evidence="2 3">
    <name type="scientific">Pedobacter soli</name>
    <dbReference type="NCBI Taxonomy" id="390242"/>
    <lineage>
        <taxon>Bacteria</taxon>
        <taxon>Pseudomonadati</taxon>
        <taxon>Bacteroidota</taxon>
        <taxon>Sphingobacteriia</taxon>
        <taxon>Sphingobacteriales</taxon>
        <taxon>Sphingobacteriaceae</taxon>
        <taxon>Pedobacter</taxon>
    </lineage>
</organism>
<proteinExistence type="predicted"/>
<feature type="transmembrane region" description="Helical" evidence="1">
    <location>
        <begin position="36"/>
        <end position="56"/>
    </location>
</feature>
<dbReference type="EMBL" id="FMZH01000005">
    <property type="protein sequence ID" value="SDD31883.1"/>
    <property type="molecule type" value="Genomic_DNA"/>
</dbReference>
<evidence type="ECO:0000313" key="2">
    <source>
        <dbReference type="EMBL" id="SDD31883.1"/>
    </source>
</evidence>
<protein>
    <submittedName>
        <fullName evidence="2">Uncharacterized protein</fullName>
    </submittedName>
</protein>
<evidence type="ECO:0000313" key="3">
    <source>
        <dbReference type="Proteomes" id="UP000199455"/>
    </source>
</evidence>
<dbReference type="RefSeq" id="WP_143009571.1">
    <property type="nucleotide sequence ID" value="NZ_FMZH01000005.1"/>
</dbReference>
<gene>
    <name evidence="2" type="ORF">SAMN04488024_105106</name>
</gene>
<keyword evidence="1" id="KW-0472">Membrane</keyword>
<name>A0A1G6TS02_9SPHI</name>
<feature type="transmembrane region" description="Helical" evidence="1">
    <location>
        <begin position="6"/>
        <end position="29"/>
    </location>
</feature>
<reference evidence="3" key="1">
    <citation type="submission" date="2016-10" db="EMBL/GenBank/DDBJ databases">
        <authorList>
            <person name="Varghese N."/>
            <person name="Submissions S."/>
        </authorList>
    </citation>
    <scope>NUCLEOTIDE SEQUENCE [LARGE SCALE GENOMIC DNA]</scope>
    <source>
        <strain evidence="3">DSM 18609</strain>
    </source>
</reference>
<keyword evidence="3" id="KW-1185">Reference proteome</keyword>
<dbReference type="AlphaFoldDB" id="A0A1G6TS02"/>
<sequence length="115" mass="12448">MDSILNTLIGMISLIAPCIVFGTCCYFLSKKKAVEAVLMTIGAGVGLLTHLLYFLVPLLAGSNNLAYTEISKYYTIIGFIGTVASLCFAVGLLLLIHNTVKKNNVFHDQFPTSND</sequence>
<evidence type="ECO:0000256" key="1">
    <source>
        <dbReference type="SAM" id="Phobius"/>
    </source>
</evidence>
<dbReference type="Proteomes" id="UP000199455">
    <property type="component" value="Unassembled WGS sequence"/>
</dbReference>
<keyword evidence="1" id="KW-0812">Transmembrane</keyword>